<evidence type="ECO:0000256" key="5">
    <source>
        <dbReference type="PIRSR" id="PIRSR601344-1"/>
    </source>
</evidence>
<keyword evidence="5" id="KW-0148">Chlorophyll</keyword>
<name>A0A7S3WMW2_EMIHU</name>
<keyword evidence="2" id="KW-0150">Chloroplast</keyword>
<dbReference type="Gene3D" id="1.10.3460.10">
    <property type="entry name" value="Chlorophyll a/b binding protein domain"/>
    <property type="match status" value="1"/>
</dbReference>
<feature type="binding site" description="axial binding residue" evidence="5">
    <location>
        <position position="127"/>
    </location>
    <ligand>
        <name>chlorophyll b</name>
        <dbReference type="ChEBI" id="CHEBI:61721"/>
        <label>1</label>
    </ligand>
    <ligandPart>
        <name>Mg</name>
        <dbReference type="ChEBI" id="CHEBI:25107"/>
    </ligandPart>
</feature>
<dbReference type="AlphaFoldDB" id="A0A7S3WMW2"/>
<feature type="binding site" evidence="5">
    <location>
        <position position="162"/>
    </location>
    <ligand>
        <name>chlorophyll a</name>
        <dbReference type="ChEBI" id="CHEBI:58416"/>
        <label>1</label>
    </ligand>
</feature>
<keyword evidence="4" id="KW-0934">Plastid</keyword>
<evidence type="ECO:0000256" key="4">
    <source>
        <dbReference type="ARBA" id="ARBA00022640"/>
    </source>
</evidence>
<dbReference type="GO" id="GO:0009765">
    <property type="term" value="P:photosynthesis, light harvesting"/>
    <property type="evidence" value="ECO:0007669"/>
    <property type="project" value="InterPro"/>
</dbReference>
<dbReference type="Pfam" id="PF00504">
    <property type="entry name" value="Chloroa_b-bind"/>
    <property type="match status" value="1"/>
</dbReference>
<keyword evidence="5" id="KW-0157">Chromophore</keyword>
<dbReference type="SUPFAM" id="SSF103511">
    <property type="entry name" value="Chlorophyll a-b binding protein"/>
    <property type="match status" value="1"/>
</dbReference>
<evidence type="ECO:0000256" key="3">
    <source>
        <dbReference type="ARBA" id="ARBA00022531"/>
    </source>
</evidence>
<evidence type="ECO:0000256" key="2">
    <source>
        <dbReference type="ARBA" id="ARBA00022528"/>
    </source>
</evidence>
<feature type="binding site" evidence="5">
    <location>
        <position position="165"/>
    </location>
    <ligand>
        <name>chlorophyll a</name>
        <dbReference type="ChEBI" id="CHEBI:58416"/>
        <label>1</label>
    </ligand>
</feature>
<protein>
    <recommendedName>
        <fullName evidence="7">Light harvesting protein</fullName>
    </recommendedName>
</protein>
<organism evidence="6">
    <name type="scientific">Emiliania huxleyi</name>
    <name type="common">Coccolithophore</name>
    <name type="synonym">Pontosphaera huxleyi</name>
    <dbReference type="NCBI Taxonomy" id="2903"/>
    <lineage>
        <taxon>Eukaryota</taxon>
        <taxon>Haptista</taxon>
        <taxon>Haptophyta</taxon>
        <taxon>Prymnesiophyceae</taxon>
        <taxon>Isochrysidales</taxon>
        <taxon>Noelaerhabdaceae</taxon>
        <taxon>Emiliania</taxon>
    </lineage>
</organism>
<feature type="binding site" evidence="5">
    <location>
        <position position="58"/>
    </location>
    <ligand>
        <name>chlorophyll a</name>
        <dbReference type="ChEBI" id="CHEBI:58416"/>
        <label>1</label>
    </ligand>
</feature>
<feature type="binding site" description="axial binding residue" evidence="5">
    <location>
        <position position="63"/>
    </location>
    <ligand>
        <name>chlorophyll b</name>
        <dbReference type="ChEBI" id="CHEBI:61721"/>
        <label>1</label>
    </ligand>
    <ligandPart>
        <name>Mg</name>
        <dbReference type="ChEBI" id="CHEBI:25107"/>
    </ligandPart>
</feature>
<sequence>MLSAAVSSVALAPMRAPAPRMTAINVGDVGTTRPLGVYDPLGLMTKMPEKYRRWQEMEIKHGRIAMAAVTHVLVTANFKWDGYCSYLSFPPLKFEDIPAGTLGSWAALPQAGWAQIVAIVAILDNSLFAQDPNLEPGDVVGDRIPWVRYDDPEVKFFKLNAERNNGRAAMMGIIGMMIHESLTGNPVWPLPYEA</sequence>
<feature type="binding site" evidence="5">
    <location>
        <position position="167"/>
    </location>
    <ligand>
        <name>chlorophyll a</name>
        <dbReference type="ChEBI" id="CHEBI:58416"/>
        <label>1</label>
    </ligand>
</feature>
<accession>A0A7S3WMW2</accession>
<dbReference type="GO" id="GO:0016020">
    <property type="term" value="C:membrane"/>
    <property type="evidence" value="ECO:0007669"/>
    <property type="project" value="InterPro"/>
</dbReference>
<dbReference type="PANTHER" id="PTHR21649">
    <property type="entry name" value="CHLOROPHYLL A/B BINDING PROTEIN"/>
    <property type="match status" value="1"/>
</dbReference>
<dbReference type="GO" id="GO:0016168">
    <property type="term" value="F:chlorophyll binding"/>
    <property type="evidence" value="ECO:0007669"/>
    <property type="project" value="UniProtKB-KW"/>
</dbReference>
<gene>
    <name evidence="6" type="ORF">EHUX00137_LOCUS27901</name>
</gene>
<dbReference type="InterPro" id="IPR022796">
    <property type="entry name" value="Chloroa_b-bind"/>
</dbReference>
<proteinExistence type="predicted"/>
<dbReference type="GO" id="GO:0009507">
    <property type="term" value="C:chloroplast"/>
    <property type="evidence" value="ECO:0007669"/>
    <property type="project" value="UniProtKB-SubCell"/>
</dbReference>
<evidence type="ECO:0000256" key="1">
    <source>
        <dbReference type="ARBA" id="ARBA00004229"/>
    </source>
</evidence>
<dbReference type="EMBL" id="HBIR01035776">
    <property type="protein sequence ID" value="CAE0566614.1"/>
    <property type="molecule type" value="Transcribed_RNA"/>
</dbReference>
<evidence type="ECO:0008006" key="7">
    <source>
        <dbReference type="Google" id="ProtNLM"/>
    </source>
</evidence>
<evidence type="ECO:0000313" key="6">
    <source>
        <dbReference type="EMBL" id="CAE0566614.1"/>
    </source>
</evidence>
<feature type="binding site" description="axial binding residue" evidence="5">
    <location>
        <position position="61"/>
    </location>
    <ligand>
        <name>chlorophyll b</name>
        <dbReference type="ChEBI" id="CHEBI:61721"/>
        <label>1</label>
    </ligand>
    <ligandPart>
        <name>Mg</name>
        <dbReference type="ChEBI" id="CHEBI:25107"/>
    </ligandPart>
</feature>
<reference evidence="6" key="1">
    <citation type="submission" date="2021-01" db="EMBL/GenBank/DDBJ databases">
        <authorList>
            <person name="Corre E."/>
            <person name="Pelletier E."/>
            <person name="Niang G."/>
            <person name="Scheremetjew M."/>
            <person name="Finn R."/>
            <person name="Kale V."/>
            <person name="Holt S."/>
            <person name="Cochrane G."/>
            <person name="Meng A."/>
            <person name="Brown T."/>
            <person name="Cohen L."/>
        </authorList>
    </citation>
    <scope>NUCLEOTIDE SEQUENCE</scope>
    <source>
        <strain evidence="6">379</strain>
    </source>
</reference>
<dbReference type="InterPro" id="IPR001344">
    <property type="entry name" value="Chloro_AB-bd_pln"/>
</dbReference>
<comment type="subcellular location">
    <subcellularLocation>
        <location evidence="1">Plastid</location>
        <location evidence="1">Chloroplast</location>
    </subcellularLocation>
</comment>
<keyword evidence="3" id="KW-0602">Photosynthesis</keyword>